<dbReference type="PRINTS" id="PR01217">
    <property type="entry name" value="PRICHEXTENSN"/>
</dbReference>
<gene>
    <name evidence="2" type="ORF">NLJ89_g1984</name>
</gene>
<keyword evidence="3" id="KW-1185">Reference proteome</keyword>
<accession>A0A9W8MZ07</accession>
<reference evidence="2" key="1">
    <citation type="submission" date="2022-07" db="EMBL/GenBank/DDBJ databases">
        <title>Genome Sequence of Agrocybe chaxingu.</title>
        <authorList>
            <person name="Buettner E."/>
        </authorList>
    </citation>
    <scope>NUCLEOTIDE SEQUENCE</scope>
    <source>
        <strain evidence="2">MP-N11</strain>
    </source>
</reference>
<sequence>MPSSTVQARISNFESLSVNRPSSSPPSSSKTPADILETPLSPTTASRLQPVAPFTNTRPSPSPSPPNLGRKTSLIDLKDWVVDDGPSPPKSLSNGRIDNTKTPTQQAFSPKRTSAVAALNGRNGPPLISLESPPRPKPKPKPTSLSVAPKQPPQLPPRKPSYTFLKSPSPSSSKPSPPQSQAAFLYPPRRSDSLTVEPAHSYPPSDPHSRNSSSSHAPSSSISSFHSVSLSSDTDPSTPGSVANFIATFPIDQERHSSPPPSNGKHNDADSISLSESYEEVSKSSLASPATEHLITVEWEKAMAKRKPVPPKLPERPNSARPPSSIIKSPPPPPSHPVSRATSPAPTLTLLRPLFDTKHDNNAQLRLKLVLVLLPIPTISFAHG</sequence>
<feature type="compositionally biased region" description="Pro residues" evidence="1">
    <location>
        <begin position="150"/>
        <end position="159"/>
    </location>
</feature>
<feature type="compositionally biased region" description="Polar residues" evidence="1">
    <location>
        <begin position="1"/>
        <end position="20"/>
    </location>
</feature>
<feature type="compositionally biased region" description="Low complexity" evidence="1">
    <location>
        <begin position="210"/>
        <end position="232"/>
    </location>
</feature>
<evidence type="ECO:0000256" key="1">
    <source>
        <dbReference type="SAM" id="MobiDB-lite"/>
    </source>
</evidence>
<comment type="caution">
    <text evidence="2">The sequence shown here is derived from an EMBL/GenBank/DDBJ whole genome shotgun (WGS) entry which is preliminary data.</text>
</comment>
<name>A0A9W8MZ07_9AGAR</name>
<feature type="region of interest" description="Disordered" evidence="1">
    <location>
        <begin position="305"/>
        <end position="344"/>
    </location>
</feature>
<feature type="region of interest" description="Disordered" evidence="1">
    <location>
        <begin position="1"/>
        <end position="289"/>
    </location>
</feature>
<organism evidence="2 3">
    <name type="scientific">Agrocybe chaxingu</name>
    <dbReference type="NCBI Taxonomy" id="84603"/>
    <lineage>
        <taxon>Eukaryota</taxon>
        <taxon>Fungi</taxon>
        <taxon>Dikarya</taxon>
        <taxon>Basidiomycota</taxon>
        <taxon>Agaricomycotina</taxon>
        <taxon>Agaricomycetes</taxon>
        <taxon>Agaricomycetidae</taxon>
        <taxon>Agaricales</taxon>
        <taxon>Agaricineae</taxon>
        <taxon>Strophariaceae</taxon>
        <taxon>Agrocybe</taxon>
    </lineage>
</organism>
<proteinExistence type="predicted"/>
<dbReference type="OrthoDB" id="10045710at2759"/>
<evidence type="ECO:0000313" key="2">
    <source>
        <dbReference type="EMBL" id="KAJ3515087.1"/>
    </source>
</evidence>
<feature type="compositionally biased region" description="Polar residues" evidence="1">
    <location>
        <begin position="90"/>
        <end position="112"/>
    </location>
</feature>
<dbReference type="Proteomes" id="UP001148786">
    <property type="component" value="Unassembled WGS sequence"/>
</dbReference>
<dbReference type="EMBL" id="JANKHO010000112">
    <property type="protein sequence ID" value="KAJ3515087.1"/>
    <property type="molecule type" value="Genomic_DNA"/>
</dbReference>
<evidence type="ECO:0000313" key="3">
    <source>
        <dbReference type="Proteomes" id="UP001148786"/>
    </source>
</evidence>
<dbReference type="AlphaFoldDB" id="A0A9W8MZ07"/>
<protein>
    <submittedName>
        <fullName evidence="2">Uncharacterized protein</fullName>
    </submittedName>
</protein>